<evidence type="ECO:0000313" key="6">
    <source>
        <dbReference type="EMBL" id="RTI61998.1"/>
    </source>
</evidence>
<evidence type="ECO:0000313" key="7">
    <source>
        <dbReference type="Proteomes" id="UP000286712"/>
    </source>
</evidence>
<proteinExistence type="predicted"/>
<evidence type="ECO:0000313" key="2">
    <source>
        <dbReference type="EMBL" id="RTH00028.1"/>
    </source>
</evidence>
<evidence type="ECO:0000313" key="3">
    <source>
        <dbReference type="EMBL" id="RTH00317.1"/>
    </source>
</evidence>
<dbReference type="EMBL" id="PELR01000398">
    <property type="protein sequence ID" value="RTH00317.1"/>
    <property type="molecule type" value="Genomic_DNA"/>
</dbReference>
<evidence type="ECO:0000259" key="1">
    <source>
        <dbReference type="SMART" id="SM00953"/>
    </source>
</evidence>
<evidence type="ECO:0000313" key="8">
    <source>
        <dbReference type="Proteomes" id="UP000286910"/>
    </source>
</evidence>
<evidence type="ECO:0000313" key="4">
    <source>
        <dbReference type="EMBL" id="RTH19200.1"/>
    </source>
</evidence>
<dbReference type="EMBL" id="PEMW01000002">
    <property type="protein sequence ID" value="RTI61998.1"/>
    <property type="molecule type" value="Genomic_DNA"/>
</dbReference>
<reference evidence="7 8" key="1">
    <citation type="journal article" date="2019" name="Extremophiles">
        <title>Biogeography of thermophiles and predominance of Thermus scotoductus in domestic water heaters.</title>
        <authorList>
            <person name="Wilpiszeski R.L."/>
            <person name="Zhang Z."/>
            <person name="House C.H."/>
        </authorList>
    </citation>
    <scope>NUCLEOTIDE SEQUENCE [LARGE SCALE GENOMIC DNA]</scope>
    <source>
        <strain evidence="6 10">1_S1</strain>
        <strain evidence="5 7">27_S27</strain>
        <strain evidence="4 9">28_S28</strain>
        <strain evidence="3 8">32_S32</strain>
        <strain evidence="2 11">38_S38</strain>
    </source>
</reference>
<evidence type="ECO:0000313" key="11">
    <source>
        <dbReference type="Proteomes" id="UP000288082"/>
    </source>
</evidence>
<protein>
    <submittedName>
        <fullName evidence="5">RES domain-containing protein</fullName>
    </submittedName>
</protein>
<accession>A0A430S4E5</accession>
<feature type="domain" description="RES" evidence="1">
    <location>
        <begin position="35"/>
        <end position="158"/>
    </location>
</feature>
<dbReference type="Proteomes" id="UP000286712">
    <property type="component" value="Unassembled WGS sequence"/>
</dbReference>
<dbReference type="AlphaFoldDB" id="A0A430S4E5"/>
<dbReference type="Proteomes" id="UP000288082">
    <property type="component" value="Unassembled WGS sequence"/>
</dbReference>
<dbReference type="SMART" id="SM00953">
    <property type="entry name" value="RES"/>
    <property type="match status" value="1"/>
</dbReference>
<dbReference type="EMBL" id="PELV01000114">
    <property type="protein sequence ID" value="RTH19200.1"/>
    <property type="molecule type" value="Genomic_DNA"/>
</dbReference>
<dbReference type="Proteomes" id="UP000287439">
    <property type="component" value="Unassembled WGS sequence"/>
</dbReference>
<gene>
    <name evidence="6" type="ORF">CSW14_00065</name>
    <name evidence="5" type="ORF">CSW40_00190</name>
    <name evidence="4" type="ORF">CSW41_04545</name>
    <name evidence="3" type="ORF">CSW45_13805</name>
    <name evidence="2" type="ORF">CSW50_11310</name>
</gene>
<dbReference type="EMBL" id="PELM01000448">
    <property type="protein sequence ID" value="RTH00028.1"/>
    <property type="molecule type" value="Genomic_DNA"/>
</dbReference>
<dbReference type="EMBL" id="PELW01000004">
    <property type="protein sequence ID" value="RTH28813.1"/>
    <property type="molecule type" value="Genomic_DNA"/>
</dbReference>
<dbReference type="InterPro" id="IPR014914">
    <property type="entry name" value="RES_dom"/>
</dbReference>
<dbReference type="Proteomes" id="UP000287467">
    <property type="component" value="Unassembled WGS sequence"/>
</dbReference>
<evidence type="ECO:0000313" key="10">
    <source>
        <dbReference type="Proteomes" id="UP000287467"/>
    </source>
</evidence>
<dbReference type="Proteomes" id="UP000286910">
    <property type="component" value="Unassembled WGS sequence"/>
</dbReference>
<evidence type="ECO:0000313" key="9">
    <source>
        <dbReference type="Proteomes" id="UP000287439"/>
    </source>
</evidence>
<dbReference type="Pfam" id="PF08808">
    <property type="entry name" value="RES"/>
    <property type="match status" value="1"/>
</dbReference>
<organism evidence="5 7">
    <name type="scientific">Thermus scotoductus</name>
    <dbReference type="NCBI Taxonomy" id="37636"/>
    <lineage>
        <taxon>Bacteria</taxon>
        <taxon>Thermotogati</taxon>
        <taxon>Deinococcota</taxon>
        <taxon>Deinococci</taxon>
        <taxon>Thermales</taxon>
        <taxon>Thermaceae</taxon>
        <taxon>Thermus</taxon>
    </lineage>
</organism>
<evidence type="ECO:0000313" key="5">
    <source>
        <dbReference type="EMBL" id="RTH28813.1"/>
    </source>
</evidence>
<comment type="caution">
    <text evidence="5">The sequence shown here is derived from an EMBL/GenBank/DDBJ whole genome shotgun (WGS) entry which is preliminary data.</text>
</comment>
<sequence>MTCWTTWRKGFTSEEGKETALRAYRLVKGTYAQAAFTGRGAALRGGRWNPKGYPAVYASEHLALAVLEWLAYALELPSLEGYVYFRLQVPDDLIAEVEALPVDWRALPHPSSTQDVGRAFLEGKKALALIVPSVLVPEGWNLVLNPRHPAFPEVMVEGPFPLEPDPRLRALWQRTVG</sequence>
<name>A0A430S4E5_THESC</name>